<feature type="domain" description="Dihydroxy-acid/6-phosphogluconate dehydratase N-terminal" evidence="11">
    <location>
        <begin position="83"/>
        <end position="393"/>
    </location>
</feature>
<comment type="similarity">
    <text evidence="1 9">Belongs to the IlvD/Edd family.</text>
</comment>
<evidence type="ECO:0000259" key="12">
    <source>
        <dbReference type="Pfam" id="PF24877"/>
    </source>
</evidence>
<keyword evidence="5 9" id="KW-0411">Iron-sulfur</keyword>
<evidence type="ECO:0000256" key="10">
    <source>
        <dbReference type="NCBIfam" id="TIGR01196"/>
    </source>
</evidence>
<keyword evidence="4 9" id="KW-0408">Iron</keyword>
<dbReference type="NCBIfam" id="TIGR01196">
    <property type="entry name" value="edd"/>
    <property type="match status" value="1"/>
</dbReference>
<dbReference type="PROSITE" id="PS00887">
    <property type="entry name" value="ILVD_EDD_2"/>
    <property type="match status" value="1"/>
</dbReference>
<protein>
    <recommendedName>
        <fullName evidence="9 10">Phosphogluconate dehydratase</fullName>
        <ecNumber evidence="9 10">4.2.1.12</ecNumber>
    </recommendedName>
</protein>
<evidence type="ECO:0000313" key="13">
    <source>
        <dbReference type="EMBL" id="SIP74812.1"/>
    </source>
</evidence>
<dbReference type="PANTHER" id="PTHR43661:SF1">
    <property type="entry name" value="PHOSPHOGLUCONATE DEHYDRATASE"/>
    <property type="match status" value="1"/>
</dbReference>
<accession>A0A1N6N1B4</accession>
<keyword evidence="3 9" id="KW-0479">Metal-binding</keyword>
<dbReference type="InterPro" id="IPR042096">
    <property type="entry name" value="Dihydro-acid_dehy_C"/>
</dbReference>
<dbReference type="SUPFAM" id="SSF143975">
    <property type="entry name" value="IlvD/EDD N-terminal domain-like"/>
    <property type="match status" value="1"/>
</dbReference>
<dbReference type="HAMAP" id="MF_02094">
    <property type="entry name" value="Edd"/>
    <property type="match status" value="1"/>
</dbReference>
<dbReference type="InterPro" id="IPR004786">
    <property type="entry name" value="6-phosphgluc_deHydtase"/>
</dbReference>
<dbReference type="UniPathway" id="UPA00226"/>
<dbReference type="Pfam" id="PF24877">
    <property type="entry name" value="ILV_EDD_C"/>
    <property type="match status" value="1"/>
</dbReference>
<dbReference type="GO" id="GO:0009255">
    <property type="term" value="P:Entner-Doudoroff pathway through 6-phosphogluconate"/>
    <property type="evidence" value="ECO:0007669"/>
    <property type="project" value="UniProtKB-UniRule"/>
</dbReference>
<dbReference type="Pfam" id="PF00920">
    <property type="entry name" value="ILVD_EDD_N"/>
    <property type="match status" value="1"/>
</dbReference>
<evidence type="ECO:0000256" key="5">
    <source>
        <dbReference type="ARBA" id="ARBA00023014"/>
    </source>
</evidence>
<dbReference type="GO" id="GO:0046872">
    <property type="term" value="F:metal ion binding"/>
    <property type="evidence" value="ECO:0007669"/>
    <property type="project" value="UniProtKB-KW"/>
</dbReference>
<dbReference type="InterPro" id="IPR037237">
    <property type="entry name" value="IlvD/EDD_N"/>
</dbReference>
<evidence type="ECO:0000256" key="6">
    <source>
        <dbReference type="ARBA" id="ARBA00023064"/>
    </source>
</evidence>
<dbReference type="PANTHER" id="PTHR43661">
    <property type="entry name" value="D-XYLONATE DEHYDRATASE"/>
    <property type="match status" value="1"/>
</dbReference>
<dbReference type="Proteomes" id="UP000196435">
    <property type="component" value="Unassembled WGS sequence"/>
</dbReference>
<dbReference type="InterPro" id="IPR000581">
    <property type="entry name" value="ILV_EDD_N"/>
</dbReference>
<dbReference type="FunFam" id="3.50.30.80:FF:000001">
    <property type="entry name" value="Dihydroxy-acid dehydratase"/>
    <property type="match status" value="1"/>
</dbReference>
<feature type="domain" description="Dihydroxy-acid/6-phosphogluconate dehydratase C-terminal" evidence="12">
    <location>
        <begin position="420"/>
        <end position="613"/>
    </location>
</feature>
<comment type="pathway">
    <text evidence="9">Carbohydrate metabolism; Entner-Doudoroff pathway.</text>
</comment>
<keyword evidence="2 9" id="KW-0004">4Fe-4S</keyword>
<dbReference type="GO" id="GO:0004456">
    <property type="term" value="F:phosphogluconate dehydratase activity"/>
    <property type="evidence" value="ECO:0007669"/>
    <property type="project" value="UniProtKB-UniRule"/>
</dbReference>
<evidence type="ECO:0000256" key="1">
    <source>
        <dbReference type="ARBA" id="ARBA00006486"/>
    </source>
</evidence>
<sequence length="618" mass="66098">MPGAIIMTTIQNSAAINKTVERITQRIIERSKETRSRYLARIESARSKTVHRSQLACGNLAHGFAACQSDDKVALKNMVHNDIAIITSYNDMLSAHRPYENYPQKLKDSLRAVGAIGQVAGGVPAMCDGVTQGQDGMELSLLSRDVIAMSAAIGLSHNMFDGALYLGICDKIAPGLVMSALSFGHLPAVFVPAGPMTSGLPNKEKVRIRQLYAEGKVDRQALLEAEAASYHSIGTCTFYGTANSNQMVMEVMGLHLPGSSFVHPDTPLRDALNDAAAHQITRLTENSGNYLPLGQMVDEKVIVNGIIALLATGGSTNLTMHLIAMANAAGIIINWDDFSELSDVIPLLCRIYPNGPADINQFQAAGGVALVVRELLKKGLLHQDVNTIAGFGLERYTQEPWLNEGQLAWREGTHSSLDRDVIACIEKPFKHHGGTKVMTGNIGRAVMKTSAVPASNLVIEAPAVVFNSQHDIASAFEAGELDRDCVVVVRYQGPQANGMPELHKLMPPLGVLMDRGFKVALVTDGRLSGASGKVPSAIHVTPEANAGGILAKIEDGDLIRIDGNTGELTLLIDELVLAQRIPYQADLSTGHTGCGRELFGALRTQLSGAEQGACSITF</sequence>
<comment type="catalytic activity">
    <reaction evidence="9">
        <text>6-phospho-D-gluconate = 2-dehydro-3-deoxy-6-phospho-D-gluconate + H2O</text>
        <dbReference type="Rhea" id="RHEA:17277"/>
        <dbReference type="ChEBI" id="CHEBI:15377"/>
        <dbReference type="ChEBI" id="CHEBI:57569"/>
        <dbReference type="ChEBI" id="CHEBI:58759"/>
        <dbReference type="EC" id="4.2.1.12"/>
    </reaction>
</comment>
<dbReference type="GO" id="GO:0019521">
    <property type="term" value="P:D-gluconate metabolic process"/>
    <property type="evidence" value="ECO:0007669"/>
    <property type="project" value="UniProtKB-KW"/>
</dbReference>
<dbReference type="GO" id="GO:0005829">
    <property type="term" value="C:cytosol"/>
    <property type="evidence" value="ECO:0007669"/>
    <property type="project" value="TreeGrafter"/>
</dbReference>
<evidence type="ECO:0000256" key="8">
    <source>
        <dbReference type="ARBA" id="ARBA00023277"/>
    </source>
</evidence>
<evidence type="ECO:0000259" key="11">
    <source>
        <dbReference type="Pfam" id="PF00920"/>
    </source>
</evidence>
<comment type="function">
    <text evidence="9">Catalyzes the dehydration of 6-phospho-D-gluconate to 2-dehydro-3-deoxy-6-phospho-D-gluconate.</text>
</comment>
<name>A0A1N6N1B4_9GAMM</name>
<evidence type="ECO:0000313" key="14">
    <source>
        <dbReference type="Proteomes" id="UP000196435"/>
    </source>
</evidence>
<dbReference type="EC" id="4.2.1.12" evidence="9 10"/>
<feature type="binding site" evidence="9">
    <location>
        <position position="236"/>
    </location>
    <ligand>
        <name>[4Fe-4S] cluster</name>
        <dbReference type="ChEBI" id="CHEBI:49883"/>
    </ligand>
</feature>
<keyword evidence="8 9" id="KW-0119">Carbohydrate metabolism</keyword>
<comment type="cofactor">
    <cofactor evidence="9">
        <name>[4Fe-4S] cluster</name>
        <dbReference type="ChEBI" id="CHEBI:49883"/>
    </cofactor>
    <text evidence="9">Binds 1 [4Fe-4S] cluster.</text>
</comment>
<evidence type="ECO:0000256" key="3">
    <source>
        <dbReference type="ARBA" id="ARBA00022723"/>
    </source>
</evidence>
<dbReference type="EMBL" id="FTLG01000231">
    <property type="protein sequence ID" value="SIP74812.1"/>
    <property type="molecule type" value="Genomic_DNA"/>
</dbReference>
<dbReference type="InterPro" id="IPR056740">
    <property type="entry name" value="ILV_EDD_C"/>
</dbReference>
<evidence type="ECO:0000256" key="7">
    <source>
        <dbReference type="ARBA" id="ARBA00023239"/>
    </source>
</evidence>
<keyword evidence="6 9" id="KW-0311">Gluconate utilization</keyword>
<reference evidence="14" key="1">
    <citation type="submission" date="2016-12" db="EMBL/GenBank/DDBJ databases">
        <authorList>
            <person name="Gaudriault S."/>
        </authorList>
    </citation>
    <scope>NUCLEOTIDE SEQUENCE [LARGE SCALE GENOMIC DNA]</scope>
    <source>
        <strain evidence="14">HGB1681 (deposited as PTA-6826 in the American Type Culture Collection)</strain>
    </source>
</reference>
<keyword evidence="7 9" id="KW-0456">Lyase</keyword>
<dbReference type="AlphaFoldDB" id="A0A1N6N1B4"/>
<dbReference type="InterPro" id="IPR020558">
    <property type="entry name" value="DiOHA_6PGluconate_deHydtase_CS"/>
</dbReference>
<dbReference type="Gene3D" id="3.50.30.80">
    <property type="entry name" value="IlvD/EDD C-terminal domain-like"/>
    <property type="match status" value="1"/>
</dbReference>
<evidence type="ECO:0000256" key="2">
    <source>
        <dbReference type="ARBA" id="ARBA00022485"/>
    </source>
</evidence>
<dbReference type="SUPFAM" id="SSF52016">
    <property type="entry name" value="LeuD/IlvD-like"/>
    <property type="match status" value="1"/>
</dbReference>
<organism evidence="13 14">
    <name type="scientific">Xenorhabdus innexi</name>
    <dbReference type="NCBI Taxonomy" id="290109"/>
    <lineage>
        <taxon>Bacteria</taxon>
        <taxon>Pseudomonadati</taxon>
        <taxon>Pseudomonadota</taxon>
        <taxon>Gammaproteobacteria</taxon>
        <taxon>Enterobacterales</taxon>
        <taxon>Morganellaceae</taxon>
        <taxon>Xenorhabdus</taxon>
    </lineage>
</organism>
<proteinExistence type="inferred from homology"/>
<evidence type="ECO:0000256" key="4">
    <source>
        <dbReference type="ARBA" id="ARBA00023004"/>
    </source>
</evidence>
<dbReference type="GO" id="GO:0051539">
    <property type="term" value="F:4 iron, 4 sulfur cluster binding"/>
    <property type="evidence" value="ECO:0007669"/>
    <property type="project" value="UniProtKB-UniRule"/>
</dbReference>
<gene>
    <name evidence="9 13" type="primary">edd</name>
    <name evidence="13" type="ORF">XIS1_850018</name>
</gene>
<evidence type="ECO:0000256" key="9">
    <source>
        <dbReference type="HAMAP-Rule" id="MF_02094"/>
    </source>
</evidence>
<feature type="binding site" evidence="9">
    <location>
        <position position="169"/>
    </location>
    <ligand>
        <name>[4Fe-4S] cluster</name>
        <dbReference type="ChEBI" id="CHEBI:49883"/>
    </ligand>
</feature>